<dbReference type="InterPro" id="IPR021919">
    <property type="entry name" value="CCB1"/>
</dbReference>
<dbReference type="PANTHER" id="PTHR35302:SF1">
    <property type="entry name" value="PROTEIN COFACTOR ASSEMBLY OF COMPLEX C SUBUNIT B CCB1, CHLOROPLASTIC"/>
    <property type="match status" value="1"/>
</dbReference>
<gene>
    <name evidence="2" type="ORF">TQ37_05670</name>
</gene>
<evidence type="ECO:0000313" key="3">
    <source>
        <dbReference type="Proteomes" id="UP000035037"/>
    </source>
</evidence>
<keyword evidence="1" id="KW-0812">Transmembrane</keyword>
<dbReference type="PATRIC" id="fig|1608419.3.peg.165"/>
<keyword evidence="1" id="KW-0472">Membrane</keyword>
<organism evidence="2 3">
    <name type="scientific">Candidatus Synechococcus spongiarum 15L</name>
    <dbReference type="NCBI Taxonomy" id="1608419"/>
    <lineage>
        <taxon>Bacteria</taxon>
        <taxon>Bacillati</taxon>
        <taxon>Cyanobacteriota</taxon>
        <taxon>Cyanophyceae</taxon>
        <taxon>Synechococcales</taxon>
        <taxon>Synechococcaceae</taxon>
        <taxon>Synechococcus</taxon>
    </lineage>
</organism>
<protein>
    <recommendedName>
        <fullName evidence="4">Cofactor assembly of complex C subunit B</fullName>
    </recommendedName>
</protein>
<dbReference type="AlphaFoldDB" id="A0A0G8AUT6"/>
<evidence type="ECO:0000313" key="2">
    <source>
        <dbReference type="EMBL" id="KKZ12347.1"/>
    </source>
</evidence>
<feature type="transmembrane region" description="Helical" evidence="1">
    <location>
        <begin position="6"/>
        <end position="25"/>
    </location>
</feature>
<dbReference type="Pfam" id="PF12046">
    <property type="entry name" value="CCB1"/>
    <property type="match status" value="1"/>
</dbReference>
<dbReference type="Proteomes" id="UP000035037">
    <property type="component" value="Unassembled WGS sequence"/>
</dbReference>
<reference evidence="2 3" key="1">
    <citation type="submission" date="2015-02" db="EMBL/GenBank/DDBJ databases">
        <authorList>
            <person name="Slaby B."/>
            <person name="Hentschel U."/>
        </authorList>
    </citation>
    <scope>NUCLEOTIDE SEQUENCE [LARGE SCALE GENOMIC DNA]</scope>
    <source>
        <strain evidence="2">15L</strain>
    </source>
</reference>
<comment type="caution">
    <text evidence="2">The sequence shown here is derived from an EMBL/GenBank/DDBJ whole genome shotgun (WGS) entry which is preliminary data.</text>
</comment>
<dbReference type="PANTHER" id="PTHR35302">
    <property type="match status" value="1"/>
</dbReference>
<feature type="transmembrane region" description="Helical" evidence="1">
    <location>
        <begin position="84"/>
        <end position="107"/>
    </location>
</feature>
<sequence length="187" mass="20385">MPPSVVLPSTLLLTLLLSTGLVFFLRASSKDRTTVMVISSYRPSLPLLRDLDNWLAKRGWQVVRTRPEQRHLVYEGHVAASVPLAVLLAVLGCCGGLALGLVIGQVLPGSHPWPLGLGLVGLPAAPVYLHRAQRREQLEIQLLTPDQVVPSRLVMRVHRDELLAVEAALGKTLQLQFTPCTTGLSLE</sequence>
<feature type="transmembrane region" description="Helical" evidence="1">
    <location>
        <begin position="113"/>
        <end position="129"/>
    </location>
</feature>
<evidence type="ECO:0000256" key="1">
    <source>
        <dbReference type="SAM" id="Phobius"/>
    </source>
</evidence>
<dbReference type="STRING" id="431041.FLM9_845"/>
<reference evidence="2 3" key="2">
    <citation type="submission" date="2015-05" db="EMBL/GenBank/DDBJ databases">
        <title>Lifestyle Evolution in Cyanobacterial Symbionts of Sponges.</title>
        <authorList>
            <person name="Burgsdorf I."/>
            <person name="Slaby B.M."/>
            <person name="Handley K.M."/>
            <person name="Haber M."/>
            <person name="Blom J."/>
            <person name="Marshall C.W."/>
            <person name="Gilbert J.A."/>
            <person name="Hentschel U."/>
            <person name="Steindler L."/>
        </authorList>
    </citation>
    <scope>NUCLEOTIDE SEQUENCE [LARGE SCALE GENOMIC DNA]</scope>
    <source>
        <strain evidence="2">15L</strain>
    </source>
</reference>
<evidence type="ECO:0008006" key="4">
    <source>
        <dbReference type="Google" id="ProtNLM"/>
    </source>
</evidence>
<accession>A0A0G8AUT6</accession>
<keyword evidence="1" id="KW-1133">Transmembrane helix</keyword>
<proteinExistence type="predicted"/>
<name>A0A0G8AUT6_9SYNE</name>
<dbReference type="EMBL" id="JYFQ01000112">
    <property type="protein sequence ID" value="KKZ12347.1"/>
    <property type="molecule type" value="Genomic_DNA"/>
</dbReference>